<comment type="caution">
    <text evidence="6">The sequence shown here is derived from an EMBL/GenBank/DDBJ whole genome shotgun (WGS) entry which is preliminary data.</text>
</comment>
<dbReference type="AlphaFoldDB" id="A0A1Y1RYR1"/>
<dbReference type="Gene3D" id="3.40.50.150">
    <property type="entry name" value="Vaccinia Virus protein VP39"/>
    <property type="match status" value="1"/>
</dbReference>
<feature type="region of interest" description="Disordered" evidence="4">
    <location>
        <begin position="343"/>
        <end position="369"/>
    </location>
</feature>
<dbReference type="InterPro" id="IPR001091">
    <property type="entry name" value="RM_Methyltransferase"/>
</dbReference>
<evidence type="ECO:0000256" key="4">
    <source>
        <dbReference type="SAM" id="MobiDB-lite"/>
    </source>
</evidence>
<evidence type="ECO:0000259" key="5">
    <source>
        <dbReference type="Pfam" id="PF01555"/>
    </source>
</evidence>
<evidence type="ECO:0000313" key="7">
    <source>
        <dbReference type="Proteomes" id="UP000192343"/>
    </source>
</evidence>
<dbReference type="RefSeq" id="WP_083049995.1">
    <property type="nucleotide sequence ID" value="NZ_MWQY01000008.1"/>
</dbReference>
<comment type="similarity">
    <text evidence="3">Belongs to the N(4)/N(6)-methyltransferase family.</text>
</comment>
<dbReference type="STRING" id="1963862.B4O97_08470"/>
<dbReference type="Pfam" id="PF01555">
    <property type="entry name" value="N6_N4_Mtase"/>
    <property type="match status" value="1"/>
</dbReference>
<keyword evidence="7" id="KW-1185">Reference proteome</keyword>
<evidence type="ECO:0000256" key="2">
    <source>
        <dbReference type="ARBA" id="ARBA00022679"/>
    </source>
</evidence>
<protein>
    <recommendedName>
        <fullName evidence="3">Methyltransferase</fullName>
        <ecNumber evidence="3">2.1.1.-</ecNumber>
    </recommendedName>
</protein>
<proteinExistence type="inferred from homology"/>
<dbReference type="SUPFAM" id="SSF53335">
    <property type="entry name" value="S-adenosyl-L-methionine-dependent methyltransferases"/>
    <property type="match status" value="1"/>
</dbReference>
<feature type="domain" description="DNA methylase N-4/N-6" evidence="5">
    <location>
        <begin position="32"/>
        <end position="274"/>
    </location>
</feature>
<dbReference type="EMBL" id="MWQY01000008">
    <property type="protein sequence ID" value="ORC35668.1"/>
    <property type="molecule type" value="Genomic_DNA"/>
</dbReference>
<name>A0A1Y1RYR1_9SPIO</name>
<dbReference type="PRINTS" id="PR00508">
    <property type="entry name" value="S21N4MTFRASE"/>
</dbReference>
<keyword evidence="1" id="KW-0489">Methyltransferase</keyword>
<organism evidence="6 7">
    <name type="scientific">Marispirochaeta aestuarii</name>
    <dbReference type="NCBI Taxonomy" id="1963862"/>
    <lineage>
        <taxon>Bacteria</taxon>
        <taxon>Pseudomonadati</taxon>
        <taxon>Spirochaetota</taxon>
        <taxon>Spirochaetia</taxon>
        <taxon>Spirochaetales</taxon>
        <taxon>Spirochaetaceae</taxon>
        <taxon>Marispirochaeta</taxon>
    </lineage>
</organism>
<evidence type="ECO:0000256" key="1">
    <source>
        <dbReference type="ARBA" id="ARBA00022603"/>
    </source>
</evidence>
<dbReference type="EC" id="2.1.1.-" evidence="3"/>
<dbReference type="Proteomes" id="UP000192343">
    <property type="component" value="Unassembled WGS sequence"/>
</dbReference>
<evidence type="ECO:0000313" key="6">
    <source>
        <dbReference type="EMBL" id="ORC35668.1"/>
    </source>
</evidence>
<keyword evidence="2" id="KW-0808">Transferase</keyword>
<gene>
    <name evidence="6" type="ORF">B4O97_08470</name>
</gene>
<reference evidence="6 7" key="1">
    <citation type="submission" date="2017-03" db="EMBL/GenBank/DDBJ databases">
        <title>Draft Genome sequence of Marispirochaeta sp. strain JC444.</title>
        <authorList>
            <person name="Shivani Y."/>
            <person name="Subhash Y."/>
            <person name="Sasikala C."/>
            <person name="Ramana C."/>
        </authorList>
    </citation>
    <scope>NUCLEOTIDE SEQUENCE [LARGE SCALE GENOMIC DNA]</scope>
    <source>
        <strain evidence="6 7">JC444</strain>
    </source>
</reference>
<sequence length="369" mass="41322">MEDAPLEFTTRHRILPKDASVLSSLNPDSLALVLSSPPYPMISMWDETFSLQDGRIRELLSGNQGWKAFRAMHDVLDRVWAIMAPLVMPGGIVCINVGDALRTVDGTFMLYPNAERIVTAFSNLGFSVLPRIIWRKSTNAPNKFMGSGMLPAGAYVTLEHEHILIFRKGGKRVFTGDQKALRRRSAYFWEERNRWFSDLWDLAGERQLLKGRAARERSGAYPFELAYRLICMYSVQGDLVADPFLGTGTTALAAAAAGRSSIGTEIDPVLAESAATSLREQCSPGKIAHSINRRRMKEHLGFVEEYRTRKGELKHRNTCYDLPVITAQETDLILPEIAGLEETGGEDDSLSLRHRPWRDRELQPPFAGA</sequence>
<dbReference type="OrthoDB" id="9773571at2"/>
<dbReference type="GO" id="GO:0008170">
    <property type="term" value="F:N-methyltransferase activity"/>
    <property type="evidence" value="ECO:0007669"/>
    <property type="project" value="InterPro"/>
</dbReference>
<evidence type="ECO:0000256" key="3">
    <source>
        <dbReference type="RuleBase" id="RU362026"/>
    </source>
</evidence>
<accession>A0A1Y1RYR1</accession>
<dbReference type="GO" id="GO:0003677">
    <property type="term" value="F:DNA binding"/>
    <property type="evidence" value="ECO:0007669"/>
    <property type="project" value="InterPro"/>
</dbReference>
<dbReference type="InterPro" id="IPR029063">
    <property type="entry name" value="SAM-dependent_MTases_sf"/>
</dbReference>
<dbReference type="GO" id="GO:0032259">
    <property type="term" value="P:methylation"/>
    <property type="evidence" value="ECO:0007669"/>
    <property type="project" value="UniProtKB-KW"/>
</dbReference>
<dbReference type="InterPro" id="IPR002941">
    <property type="entry name" value="DNA_methylase_N4/N6"/>
</dbReference>